<feature type="domain" description="Phage shock protein PspC N-terminal" evidence="8">
    <location>
        <begin position="118"/>
        <end position="175"/>
    </location>
</feature>
<dbReference type="Pfam" id="PF22571">
    <property type="entry name" value="LiaI-LiaF-TM_PspC"/>
    <property type="match status" value="1"/>
</dbReference>
<feature type="region of interest" description="Disordered" evidence="6">
    <location>
        <begin position="91"/>
        <end position="110"/>
    </location>
</feature>
<name>A0A937F721_9BACT</name>
<accession>A0A937F721</accession>
<keyword evidence="5 7" id="KW-0472">Membrane</keyword>
<evidence type="ECO:0000259" key="8">
    <source>
        <dbReference type="Pfam" id="PF04024"/>
    </source>
</evidence>
<evidence type="ECO:0000313" key="13">
    <source>
        <dbReference type="Proteomes" id="UP000659388"/>
    </source>
</evidence>
<dbReference type="AlphaFoldDB" id="A0A937F721"/>
<evidence type="ECO:0000256" key="2">
    <source>
        <dbReference type="ARBA" id="ARBA00022475"/>
    </source>
</evidence>
<dbReference type="InterPro" id="IPR052027">
    <property type="entry name" value="PspC"/>
</dbReference>
<dbReference type="Pfam" id="PF10988">
    <property type="entry name" value="DUF2807"/>
    <property type="match status" value="1"/>
</dbReference>
<evidence type="ECO:0000256" key="7">
    <source>
        <dbReference type="SAM" id="Phobius"/>
    </source>
</evidence>
<dbReference type="PANTHER" id="PTHR33885:SF3">
    <property type="entry name" value="PHAGE SHOCK PROTEIN C"/>
    <property type="match status" value="1"/>
</dbReference>
<evidence type="ECO:0000259" key="10">
    <source>
        <dbReference type="Pfam" id="PF22571"/>
    </source>
</evidence>
<dbReference type="Pfam" id="PF04024">
    <property type="entry name" value="PspC"/>
    <property type="match status" value="2"/>
</dbReference>
<dbReference type="InterPro" id="IPR054319">
    <property type="entry name" value="PspC-rel_ToastRack"/>
</dbReference>
<comment type="caution">
    <text evidence="12">The sequence shown here is derived from an EMBL/GenBank/DDBJ whole genome shotgun (WGS) entry which is preliminary data.</text>
</comment>
<dbReference type="InterPro" id="IPR054321">
    <property type="entry name" value="PspC-rel_TM"/>
</dbReference>
<dbReference type="PANTHER" id="PTHR33885">
    <property type="entry name" value="PHAGE SHOCK PROTEIN C"/>
    <property type="match status" value="1"/>
</dbReference>
<gene>
    <name evidence="12" type="ORF">JL102_03970</name>
</gene>
<keyword evidence="4 7" id="KW-1133">Transmembrane helix</keyword>
<keyword evidence="13" id="KW-1185">Reference proteome</keyword>
<keyword evidence="2" id="KW-1003">Cell membrane</keyword>
<dbReference type="Pfam" id="PF22744">
    <property type="entry name" value="Toast-rack_PspC-Cterm"/>
    <property type="match status" value="1"/>
</dbReference>
<feature type="transmembrane region" description="Helical" evidence="7">
    <location>
        <begin position="279"/>
        <end position="299"/>
    </location>
</feature>
<comment type="subcellular location">
    <subcellularLocation>
        <location evidence="1">Cell membrane</location>
        <topology evidence="1">Single-pass membrane protein</topology>
    </subcellularLocation>
</comment>
<feature type="transmembrane region" description="Helical" evidence="7">
    <location>
        <begin position="149"/>
        <end position="173"/>
    </location>
</feature>
<evidence type="ECO:0000313" key="12">
    <source>
        <dbReference type="EMBL" id="MBL3655273.1"/>
    </source>
</evidence>
<organism evidence="12 13">
    <name type="scientific">Fulvivirga sediminis</name>
    <dbReference type="NCBI Taxonomy" id="2803949"/>
    <lineage>
        <taxon>Bacteria</taxon>
        <taxon>Pseudomonadati</taxon>
        <taxon>Bacteroidota</taxon>
        <taxon>Cytophagia</taxon>
        <taxon>Cytophagales</taxon>
        <taxon>Fulvivirgaceae</taxon>
        <taxon>Fulvivirga</taxon>
    </lineage>
</organism>
<dbReference type="InterPro" id="IPR007168">
    <property type="entry name" value="Phageshock_PspC_N"/>
</dbReference>
<dbReference type="RefSeq" id="WP_202242832.1">
    <property type="nucleotide sequence ID" value="NZ_JAESIY010000002.1"/>
</dbReference>
<feature type="region of interest" description="Disordered" evidence="6">
    <location>
        <begin position="582"/>
        <end position="603"/>
    </location>
</feature>
<evidence type="ECO:0000256" key="1">
    <source>
        <dbReference type="ARBA" id="ARBA00004162"/>
    </source>
</evidence>
<evidence type="ECO:0000256" key="3">
    <source>
        <dbReference type="ARBA" id="ARBA00022692"/>
    </source>
</evidence>
<feature type="transmembrane region" description="Helical" evidence="7">
    <location>
        <begin position="320"/>
        <end position="343"/>
    </location>
</feature>
<evidence type="ECO:0000259" key="9">
    <source>
        <dbReference type="Pfam" id="PF10988"/>
    </source>
</evidence>
<feature type="transmembrane region" description="Helical" evidence="7">
    <location>
        <begin position="399"/>
        <end position="416"/>
    </location>
</feature>
<feature type="domain" description="Phage shock protein PspC N-terminal" evidence="8">
    <location>
        <begin position="186"/>
        <end position="243"/>
    </location>
</feature>
<feature type="domain" description="PspC-related ToastRack" evidence="11">
    <location>
        <begin position="458"/>
        <end position="577"/>
    </location>
</feature>
<evidence type="ECO:0000259" key="11">
    <source>
        <dbReference type="Pfam" id="PF22744"/>
    </source>
</evidence>
<feature type="compositionally biased region" description="Polar residues" evidence="6">
    <location>
        <begin position="94"/>
        <end position="103"/>
    </location>
</feature>
<dbReference type="Proteomes" id="UP000659388">
    <property type="component" value="Unassembled WGS sequence"/>
</dbReference>
<dbReference type="GO" id="GO:0005886">
    <property type="term" value="C:plasma membrane"/>
    <property type="evidence" value="ECO:0007669"/>
    <property type="project" value="UniProtKB-SubCell"/>
</dbReference>
<feature type="transmembrane region" description="Helical" evidence="7">
    <location>
        <begin position="363"/>
        <end position="387"/>
    </location>
</feature>
<sequence length="806" mass="90791">MKKNISINISGIIFHIEEDAYEQLRDYLDSINRYFSSFDGSQEIIADIESRIAEIFLAKLNEEKQIITAEDVDSLIATMGSIKDFQAVEDTENDNSGNSYQQQHSEEKTSSWSDIGTKKLYRDSKRKIIAGVCAGLGYYFHIDPLWVRLLLVILSIGSYGIFLIAYVILWIVLPENTELDEDQTIKKMFRNPNGKVISGVSSGVATYFGVDVAVIRLLFIIFTFVFGSGVLVYLIMWIILPEAKTITDKVQMEGDPVTLSNIETNIKKSLNVDENEENIFVKILLFPFRLIAAVLNGIGRTLGPILMFLVDFVRIALGTMLILIGSSFAISFIILLGVSLGFYTWGVWIDFPIEAFLKLVPPFTSLLAFFVLAIPALLLILIGASVIAKRIIFSAPTGWSLLALFIVSSILVSINITDIAFQFKEHGDREVVKHFDIHGKTAVLKLTEVGLDDYDITQLTIKGYDGDNYKLNQYFSARGRSRQEAIENSKDVTYNVGQEDSVLYFDSNIQFNENSTFHAQELSMTLYVPYNHKFILDDDMRHILRSTPYVEGYSLYNNDNFELEYTEDGTLECAQCPIVEKEEEVNREESHDQEISESRHESSNGKFDQLYTFPSFNALEVSNSFVVHIVKADSFQVGINANRKYRDNIDIYVKGEKLYIDYNRGSKLKINDFLRDDISITVYTPSLQSIKSETAGRIYLSDFTEQNMDIDLSGASFAKLSDVNIGELTVDLSGASELNIDGTGQNLSVEMQGASQLDAMNFETEIADIEAHGASSARVFVTKKLRKEENFASDIKYKGNPQVINE</sequence>
<keyword evidence="3 7" id="KW-0812">Transmembrane</keyword>
<feature type="domain" description="PspC-related transmembrane region" evidence="10">
    <location>
        <begin position="284"/>
        <end position="423"/>
    </location>
</feature>
<protein>
    <submittedName>
        <fullName evidence="12">PspC domain-containing protein</fullName>
    </submittedName>
</protein>
<dbReference type="InterPro" id="IPR021255">
    <property type="entry name" value="DUF2807"/>
</dbReference>
<dbReference type="Gene3D" id="2.160.20.120">
    <property type="match status" value="1"/>
</dbReference>
<feature type="domain" description="Putative auto-transporter adhesin head GIN" evidence="9">
    <location>
        <begin position="616"/>
        <end position="801"/>
    </location>
</feature>
<dbReference type="EMBL" id="JAESIY010000002">
    <property type="protein sequence ID" value="MBL3655273.1"/>
    <property type="molecule type" value="Genomic_DNA"/>
</dbReference>
<evidence type="ECO:0000256" key="6">
    <source>
        <dbReference type="SAM" id="MobiDB-lite"/>
    </source>
</evidence>
<feature type="compositionally biased region" description="Basic and acidic residues" evidence="6">
    <location>
        <begin position="587"/>
        <end position="603"/>
    </location>
</feature>
<reference evidence="12" key="1">
    <citation type="submission" date="2021-01" db="EMBL/GenBank/DDBJ databases">
        <title>Fulvivirga kasyanovii gen. nov., sp nov., a novel member of the phylum Bacteroidetes isolated from seawater in a mussel farm.</title>
        <authorList>
            <person name="Zhao L.-H."/>
            <person name="Wang Z.-J."/>
        </authorList>
    </citation>
    <scope>NUCLEOTIDE SEQUENCE</scope>
    <source>
        <strain evidence="12">2943</strain>
    </source>
</reference>
<proteinExistence type="predicted"/>
<evidence type="ECO:0000256" key="4">
    <source>
        <dbReference type="ARBA" id="ARBA00022989"/>
    </source>
</evidence>
<feature type="transmembrane region" description="Helical" evidence="7">
    <location>
        <begin position="217"/>
        <end position="240"/>
    </location>
</feature>
<evidence type="ECO:0000256" key="5">
    <source>
        <dbReference type="ARBA" id="ARBA00023136"/>
    </source>
</evidence>